<gene>
    <name evidence="1" type="ORF">H2B05_03230</name>
</gene>
<name>A0AC60W2S1_9ARCH</name>
<comment type="caution">
    <text evidence="1">The sequence shown here is derived from an EMBL/GenBank/DDBJ whole genome shotgun (WGS) entry which is preliminary data.</text>
</comment>
<sequence length="54" mass="5884">MGDSRRKLAISGICKFKFPLIATVLVLGIVLVPIQAEVLDFSKKQINVKSNNGL</sequence>
<evidence type="ECO:0000313" key="2">
    <source>
        <dbReference type="Proteomes" id="UP000526786"/>
    </source>
</evidence>
<protein>
    <submittedName>
        <fullName evidence="1">Uncharacterized protein</fullName>
    </submittedName>
</protein>
<dbReference type="EMBL" id="JACENC010000128">
    <property type="protein sequence ID" value="MBA4453937.1"/>
    <property type="molecule type" value="Genomic_DNA"/>
</dbReference>
<proteinExistence type="predicted"/>
<accession>A0AC60W2S1</accession>
<dbReference type="Proteomes" id="UP000526786">
    <property type="component" value="Unassembled WGS sequence"/>
</dbReference>
<reference evidence="1 2" key="1">
    <citation type="journal article" date="2020" name="Appl. Environ. Microbiol.">
        <title>Genomic Characteristics of a Novel Species of Ammonia-Oxidizing Archaea from the Jiulong River Estuary.</title>
        <authorList>
            <person name="Zou D."/>
            <person name="Wan R."/>
            <person name="Han L."/>
            <person name="Xu M.N."/>
            <person name="Liu Y."/>
            <person name="Liu H."/>
            <person name="Kao S.J."/>
            <person name="Li M."/>
        </authorList>
    </citation>
    <scope>NUCLEOTIDE SEQUENCE [LARGE SCALE GENOMIC DNA]</scope>
    <source>
        <strain evidence="1">W2bin3</strain>
    </source>
</reference>
<organism evidence="1 2">
    <name type="scientific">Candidatus Nitrosomaritimum aestuariumsis</name>
    <dbReference type="NCBI Taxonomy" id="3342354"/>
    <lineage>
        <taxon>Archaea</taxon>
        <taxon>Nitrososphaerota</taxon>
        <taxon>Nitrososphaeria</taxon>
        <taxon>Nitrosopumilales</taxon>
        <taxon>Nitrosopumilaceae</taxon>
        <taxon>Candidatus Nitrosomaritimum</taxon>
    </lineage>
</organism>
<evidence type="ECO:0000313" key="1">
    <source>
        <dbReference type="EMBL" id="MBA4453937.1"/>
    </source>
</evidence>